<feature type="compositionally biased region" description="Polar residues" evidence="2">
    <location>
        <begin position="926"/>
        <end position="937"/>
    </location>
</feature>
<feature type="domain" description="SEC7" evidence="3">
    <location>
        <begin position="726"/>
        <end position="922"/>
    </location>
</feature>
<dbReference type="Gene3D" id="1.10.1000.11">
    <property type="entry name" value="Arf Nucleotide-binding Site Opener,domain 2"/>
    <property type="match status" value="1"/>
</dbReference>
<feature type="region of interest" description="Disordered" evidence="2">
    <location>
        <begin position="920"/>
        <end position="1013"/>
    </location>
</feature>
<dbReference type="GO" id="GO:0005085">
    <property type="term" value="F:guanyl-nucleotide exchange factor activity"/>
    <property type="evidence" value="ECO:0007669"/>
    <property type="project" value="InterPro"/>
</dbReference>
<feature type="compositionally biased region" description="Low complexity" evidence="2">
    <location>
        <begin position="625"/>
        <end position="635"/>
    </location>
</feature>
<feature type="compositionally biased region" description="Low complexity" evidence="2">
    <location>
        <begin position="1600"/>
        <end position="1619"/>
    </location>
</feature>
<dbReference type="InterPro" id="IPR035999">
    <property type="entry name" value="Sec7_dom_sf"/>
</dbReference>
<feature type="compositionally biased region" description="Basic and acidic residues" evidence="2">
    <location>
        <begin position="1850"/>
        <end position="1865"/>
    </location>
</feature>
<feature type="compositionally biased region" description="Basic and acidic residues" evidence="2">
    <location>
        <begin position="548"/>
        <end position="558"/>
    </location>
</feature>
<feature type="compositionally biased region" description="Polar residues" evidence="2">
    <location>
        <begin position="697"/>
        <end position="711"/>
    </location>
</feature>
<dbReference type="Pfam" id="PF15410">
    <property type="entry name" value="PH_9"/>
    <property type="match status" value="1"/>
</dbReference>
<evidence type="ECO:0000313" key="4">
    <source>
        <dbReference type="EMBL" id="KAF2166149.1"/>
    </source>
</evidence>
<feature type="region of interest" description="Disordered" evidence="2">
    <location>
        <begin position="1"/>
        <end position="76"/>
    </location>
</feature>
<dbReference type="GeneID" id="54570313"/>
<feature type="compositionally biased region" description="Low complexity" evidence="2">
    <location>
        <begin position="1643"/>
        <end position="1653"/>
    </location>
</feature>
<dbReference type="GO" id="GO:0032012">
    <property type="term" value="P:regulation of ARF protein signal transduction"/>
    <property type="evidence" value="ECO:0007669"/>
    <property type="project" value="InterPro"/>
</dbReference>
<feature type="compositionally biased region" description="Basic and acidic residues" evidence="2">
    <location>
        <begin position="365"/>
        <end position="377"/>
    </location>
</feature>
<dbReference type="SUPFAM" id="SSF48425">
    <property type="entry name" value="Sec7 domain"/>
    <property type="match status" value="1"/>
</dbReference>
<feature type="compositionally biased region" description="Polar residues" evidence="2">
    <location>
        <begin position="145"/>
        <end position="169"/>
    </location>
</feature>
<dbReference type="InterPro" id="IPR000904">
    <property type="entry name" value="Sec7_dom"/>
</dbReference>
<feature type="compositionally biased region" description="Basic residues" evidence="2">
    <location>
        <begin position="24"/>
        <end position="36"/>
    </location>
</feature>
<dbReference type="InterPro" id="IPR041681">
    <property type="entry name" value="PH_9"/>
</dbReference>
<feature type="region of interest" description="Disordered" evidence="2">
    <location>
        <begin position="1813"/>
        <end position="1833"/>
    </location>
</feature>
<feature type="compositionally biased region" description="Low complexity" evidence="2">
    <location>
        <begin position="56"/>
        <end position="65"/>
    </location>
</feature>
<dbReference type="PROSITE" id="PS50190">
    <property type="entry name" value="SEC7"/>
    <property type="match status" value="1"/>
</dbReference>
<feature type="compositionally biased region" description="Low complexity" evidence="2">
    <location>
        <begin position="267"/>
        <end position="279"/>
    </location>
</feature>
<proteinExistence type="predicted"/>
<feature type="region of interest" description="Disordered" evidence="2">
    <location>
        <begin position="679"/>
        <end position="735"/>
    </location>
</feature>
<evidence type="ECO:0000256" key="1">
    <source>
        <dbReference type="SAM" id="Coils"/>
    </source>
</evidence>
<accession>A0A6A6CKB5</accession>
<dbReference type="PANTHER" id="PTHR10663:SF373">
    <property type="entry name" value="PH AND SEC7 DOMAIN-CONTAINING PROTEIN C11E3.11C"/>
    <property type="match status" value="1"/>
</dbReference>
<feature type="compositionally biased region" description="Low complexity" evidence="2">
    <location>
        <begin position="1788"/>
        <end position="1799"/>
    </location>
</feature>
<feature type="coiled-coil region" evidence="1">
    <location>
        <begin position="1463"/>
        <end position="1490"/>
    </location>
</feature>
<keyword evidence="5" id="KW-1185">Reference proteome</keyword>
<feature type="region of interest" description="Disordered" evidence="2">
    <location>
        <begin position="1850"/>
        <end position="1894"/>
    </location>
</feature>
<feature type="compositionally biased region" description="Polar residues" evidence="2">
    <location>
        <begin position="1387"/>
        <end position="1396"/>
    </location>
</feature>
<feature type="region of interest" description="Disordered" evidence="2">
    <location>
        <begin position="239"/>
        <end position="664"/>
    </location>
</feature>
<dbReference type="InterPro" id="IPR023394">
    <property type="entry name" value="Sec7_C_sf"/>
</dbReference>
<organism evidence="4 5">
    <name type="scientific">Zasmidium cellare ATCC 36951</name>
    <dbReference type="NCBI Taxonomy" id="1080233"/>
    <lineage>
        <taxon>Eukaryota</taxon>
        <taxon>Fungi</taxon>
        <taxon>Dikarya</taxon>
        <taxon>Ascomycota</taxon>
        <taxon>Pezizomycotina</taxon>
        <taxon>Dothideomycetes</taxon>
        <taxon>Dothideomycetidae</taxon>
        <taxon>Mycosphaerellales</taxon>
        <taxon>Mycosphaerellaceae</taxon>
        <taxon>Zasmidium</taxon>
    </lineage>
</organism>
<evidence type="ECO:0000313" key="5">
    <source>
        <dbReference type="Proteomes" id="UP000799537"/>
    </source>
</evidence>
<dbReference type="RefSeq" id="XP_033667038.1">
    <property type="nucleotide sequence ID" value="XM_033817041.1"/>
</dbReference>
<dbReference type="SMART" id="SM00222">
    <property type="entry name" value="Sec7"/>
    <property type="match status" value="1"/>
</dbReference>
<feature type="region of interest" description="Disordered" evidence="2">
    <location>
        <begin position="1577"/>
        <end position="1653"/>
    </location>
</feature>
<feature type="region of interest" description="Disordered" evidence="2">
    <location>
        <begin position="1668"/>
        <end position="1715"/>
    </location>
</feature>
<dbReference type="Pfam" id="PF01369">
    <property type="entry name" value="Sec7"/>
    <property type="match status" value="1"/>
</dbReference>
<evidence type="ECO:0000256" key="2">
    <source>
        <dbReference type="SAM" id="MobiDB-lite"/>
    </source>
</evidence>
<keyword evidence="1" id="KW-0175">Coiled coil</keyword>
<feature type="compositionally biased region" description="Polar residues" evidence="2">
    <location>
        <begin position="113"/>
        <end position="123"/>
    </location>
</feature>
<dbReference type="InterPro" id="IPR011993">
    <property type="entry name" value="PH-like_dom_sf"/>
</dbReference>
<feature type="compositionally biased region" description="Polar residues" evidence="2">
    <location>
        <begin position="1001"/>
        <end position="1013"/>
    </location>
</feature>
<feature type="region of interest" description="Disordered" evidence="2">
    <location>
        <begin position="1108"/>
        <end position="1132"/>
    </location>
</feature>
<reference evidence="4" key="1">
    <citation type="journal article" date="2020" name="Stud. Mycol.">
        <title>101 Dothideomycetes genomes: a test case for predicting lifestyles and emergence of pathogens.</title>
        <authorList>
            <person name="Haridas S."/>
            <person name="Albert R."/>
            <person name="Binder M."/>
            <person name="Bloem J."/>
            <person name="Labutti K."/>
            <person name="Salamov A."/>
            <person name="Andreopoulos B."/>
            <person name="Baker S."/>
            <person name="Barry K."/>
            <person name="Bills G."/>
            <person name="Bluhm B."/>
            <person name="Cannon C."/>
            <person name="Castanera R."/>
            <person name="Culley D."/>
            <person name="Daum C."/>
            <person name="Ezra D."/>
            <person name="Gonzalez J."/>
            <person name="Henrissat B."/>
            <person name="Kuo A."/>
            <person name="Liang C."/>
            <person name="Lipzen A."/>
            <person name="Lutzoni F."/>
            <person name="Magnuson J."/>
            <person name="Mondo S."/>
            <person name="Nolan M."/>
            <person name="Ohm R."/>
            <person name="Pangilinan J."/>
            <person name="Park H.-J."/>
            <person name="Ramirez L."/>
            <person name="Alfaro M."/>
            <person name="Sun H."/>
            <person name="Tritt A."/>
            <person name="Yoshinaga Y."/>
            <person name="Zwiers L.-H."/>
            <person name="Turgeon B."/>
            <person name="Goodwin S."/>
            <person name="Spatafora J."/>
            <person name="Crous P."/>
            <person name="Grigoriev I."/>
        </authorList>
    </citation>
    <scope>NUCLEOTIDE SEQUENCE</scope>
    <source>
        <strain evidence="4">ATCC 36951</strain>
    </source>
</reference>
<gene>
    <name evidence="4" type="ORF">M409DRAFT_66668</name>
</gene>
<evidence type="ECO:0000259" key="3">
    <source>
        <dbReference type="PROSITE" id="PS50190"/>
    </source>
</evidence>
<feature type="compositionally biased region" description="Polar residues" evidence="2">
    <location>
        <begin position="1404"/>
        <end position="1417"/>
    </location>
</feature>
<feature type="compositionally biased region" description="Low complexity" evidence="2">
    <location>
        <begin position="170"/>
        <end position="188"/>
    </location>
</feature>
<feature type="region of interest" description="Disordered" evidence="2">
    <location>
        <begin position="1739"/>
        <end position="1799"/>
    </location>
</feature>
<dbReference type="Gene3D" id="2.30.29.30">
    <property type="entry name" value="Pleckstrin-homology domain (PH domain)/Phosphotyrosine-binding domain (PTB)"/>
    <property type="match status" value="1"/>
</dbReference>
<feature type="compositionally biased region" description="Polar residues" evidence="2">
    <location>
        <begin position="471"/>
        <end position="488"/>
    </location>
</feature>
<name>A0A6A6CKB5_ZASCE</name>
<dbReference type="PANTHER" id="PTHR10663">
    <property type="entry name" value="GUANYL-NUCLEOTIDE EXCHANGE FACTOR"/>
    <property type="match status" value="1"/>
</dbReference>
<feature type="compositionally biased region" description="Basic and acidic residues" evidence="2">
    <location>
        <begin position="102"/>
        <end position="112"/>
    </location>
</feature>
<feature type="region of interest" description="Disordered" evidence="2">
    <location>
        <begin position="89"/>
        <end position="195"/>
    </location>
</feature>
<protein>
    <recommendedName>
        <fullName evidence="3">SEC7 domain-containing protein</fullName>
    </recommendedName>
</protein>
<feature type="compositionally biased region" description="Pro residues" evidence="2">
    <location>
        <begin position="504"/>
        <end position="514"/>
    </location>
</feature>
<dbReference type="OrthoDB" id="2157641at2759"/>
<dbReference type="EMBL" id="ML993597">
    <property type="protein sequence ID" value="KAF2166149.1"/>
    <property type="molecule type" value="Genomic_DNA"/>
</dbReference>
<dbReference type="Proteomes" id="UP000799537">
    <property type="component" value="Unassembled WGS sequence"/>
</dbReference>
<feature type="region of interest" description="Disordered" evidence="2">
    <location>
        <begin position="1385"/>
        <end position="1417"/>
    </location>
</feature>
<dbReference type="SUPFAM" id="SSF50729">
    <property type="entry name" value="PH domain-like"/>
    <property type="match status" value="1"/>
</dbReference>
<feature type="compositionally biased region" description="Polar residues" evidence="2">
    <location>
        <begin position="384"/>
        <end position="423"/>
    </location>
</feature>
<sequence length="1894" mass="206785">MEDDDDLHAGFQNASSPPVTPPNKARRSKGKGKQPLRPRLNRDWTDEIDAQQPDESASAGIAAAARHSHGLSWNSTTRDSVVDNLLFSLDNLSRQDVSEEMEGSRDDDEKQRYLSSLASQFEPSNPPRGHAHSSSTSDYDRQIPDSPQSKTSESTKGRRSNSSSNFTIQNNLAGRMARANAMGRSSSSDNRPKYVTGHSFVARKQSSEAGSVDYGYGTVLESNRLGLGAGRSVSMDQIQTDSADGPSVLDRGRPVPSVHSKYEANGDADAAPEPIIAAGPRKMQNPTATGPVFVNAQSKTKPAALRKTTTQQDLRSAAHAPSPPIPQDIRDQAADFVRTSSMRGNLPPPSAQTMGSAPSPGIAPRRRDPSPPRERPGFFKRVFGSSSRTVSSPVERPSSNQVRQDGNERPSAQSRSISQTSAGAQPKTESKSTANMVTTPQPPTLSKKPSSFFRRRKKSTSEAIQPPPLPVNTNLAVKTAEPSPSISSLRKVMDPFLTTDTNAPPLPKQEPSRPPTVSSKTEDSEDPDIFHSGYTPPPDASLGARHPVSREHSRRPTPEPEESPNQKTKIKKRRPETLVTSNAQGLGDETYLQEPGRQTSTVSIHDDSNDQPKLSPLSEVASNISRPKTPSSRPSTGERIISHENSPIESPPGDDMRDFSAGTGLTFDMNDDGWIVTKHAPVERPQSKRSTHLRLQPTASEEQLNTFTTTSPDEKAATPPATKVSSDENDEPIRSQSEVGLSLPTLQIERSVSRNSSEPTIIQVPPEIIDEGAEYRERARRIFEGDEEDVLKADAAAWLGERNTLSTRTLQAYMQLFDFSGLNILGALRVLCTKLVLRGETQQFDRIITAISSRWCECNPSHGFKAQDVVHTIIYSLILLNTDLHLADIGEKMSRSAYVKNTLPTIRRVVADAAPNAFDDTLRPGTLSSRPTLPWSDSSPSLQTTSLPPPSPANVPASVPSSPRPDVDSPSNGYTAEQLHSAGAGIKRMSIRPGMMRNDSDSATPDSAQAGTSNALVERTWTGSMRGWEVEVEAILKSFYTSIRADPLPLHGAMAGDLPSGNRNLSVVDLNGNLKRTGSVVSRTPSDNMSFRSKQDFRSMTMRWQGRSNRSRPKLYPASTAGSSRTSFDEGSGFWSPAQSSKYSFSKTLTSASVGSFNHHFPSIDSFKHSIGFANALSQAIIREETAGGDSESFSMLDGLLEDDALALQGAPWAKEGMVKHKHHMETTDRKAKDRNWTECFAVISKGKLTLFDFNKTSKNQSMGRKGPFNKPGKAASVTAKQVGGGDWMENAEQLDTFILRQTIASTLPTPGYSKARPHVWALSLPSGAVHLFHVGTPEIAVEFMTTANYWSARLSKEPLAGGVSNIEYGWSDQIINPALLDRTESFQHPPSSMQSRPMGHAHSMSTDRGQRSSLHSSIRGSFDAGFGGSVRSKLPGDKTTIHEWQPPSQSMMASQLMEVDQLKQLTAYVQTQEDELERHNELKHAIELAYSPRHPNFNKSMANWQRKSDYLLREIVKFRTYIDSLTAAQKAKETYYAKKAEGRLSPVAKRDDDDVHELPAIGFELAQLLSLLRKPTKGERTEKTNMILAAYRNPPYRSPTPRANNSNNNNNPPKASSLSPPPQKQSLDQRSLSPKRKREEPSSSSSSSAPAMLSLATATATAISYEDPVESGANSPRTKVAEKLRGLEVSGGSPRKKVKVADHGGVEATPSVEGREVEALELEIPDSEGRSLLGREEMEMEIGSPTPTPAPLPPHTRRTLSKPTSSPPQKRRLSSPPAPSLETMALDPTPLTHDSTTSTSLTWSWSEITGHDIDASNPDDDGEGINGIGFKPTPAMAAARSLKRKKQVEEWKSREAREARQRRIESRRRREMSGGGGFGEEQGGKRVVRFLDA</sequence>